<organism evidence="2 3">
    <name type="scientific">Nocardia goodfellowii</name>
    <dbReference type="NCBI Taxonomy" id="882446"/>
    <lineage>
        <taxon>Bacteria</taxon>
        <taxon>Bacillati</taxon>
        <taxon>Actinomycetota</taxon>
        <taxon>Actinomycetes</taxon>
        <taxon>Mycobacteriales</taxon>
        <taxon>Nocardiaceae</taxon>
        <taxon>Nocardia</taxon>
    </lineage>
</organism>
<keyword evidence="1" id="KW-0812">Transmembrane</keyword>
<gene>
    <name evidence="2" type="ORF">BJ987_006695</name>
</gene>
<protein>
    <submittedName>
        <fullName evidence="2">Uncharacterized protein</fullName>
    </submittedName>
</protein>
<dbReference type="EMBL" id="JAGGMR010000001">
    <property type="protein sequence ID" value="MBP2193794.1"/>
    <property type="molecule type" value="Genomic_DNA"/>
</dbReference>
<feature type="transmembrane region" description="Helical" evidence="1">
    <location>
        <begin position="157"/>
        <end position="179"/>
    </location>
</feature>
<keyword evidence="1" id="KW-1133">Transmembrane helix</keyword>
<evidence type="ECO:0000313" key="2">
    <source>
        <dbReference type="EMBL" id="MBP2193794.1"/>
    </source>
</evidence>
<proteinExistence type="predicted"/>
<reference evidence="2 3" key="1">
    <citation type="submission" date="2021-03" db="EMBL/GenBank/DDBJ databases">
        <title>Sequencing the genomes of 1000 actinobacteria strains.</title>
        <authorList>
            <person name="Klenk H.-P."/>
        </authorList>
    </citation>
    <scope>NUCLEOTIDE SEQUENCE [LARGE SCALE GENOMIC DNA]</scope>
    <source>
        <strain evidence="2 3">DSM 45516</strain>
    </source>
</reference>
<accession>A0ABS4QRX3</accession>
<keyword evidence="3" id="KW-1185">Reference proteome</keyword>
<dbReference type="Proteomes" id="UP001519325">
    <property type="component" value="Unassembled WGS sequence"/>
</dbReference>
<keyword evidence="1" id="KW-0472">Membrane</keyword>
<name>A0ABS4QRX3_9NOCA</name>
<evidence type="ECO:0000256" key="1">
    <source>
        <dbReference type="SAM" id="Phobius"/>
    </source>
</evidence>
<feature type="transmembrane region" description="Helical" evidence="1">
    <location>
        <begin position="133"/>
        <end position="151"/>
    </location>
</feature>
<evidence type="ECO:0000313" key="3">
    <source>
        <dbReference type="Proteomes" id="UP001519325"/>
    </source>
</evidence>
<sequence>MAYQRPYTHENDVTVRLRRCLEPLPDTARLWRKTGRPLRVEPLELEIAQPLPEVCARHGRPATSRTLVRTCFYDTDLHPRFHSQAVARDVVKSPVRTLVQDTEAPVSTIVVGEWPACDRCVRGSRRYRWFSRVLLWLMAGNLVALVIAAVADIDRLIMPLALALFPGSLLGLVVALLLLDKSRQRVTYRPIYDERFAFVEAHADFRLALERLERPSLEK</sequence>
<comment type="caution">
    <text evidence="2">The sequence shown here is derived from an EMBL/GenBank/DDBJ whole genome shotgun (WGS) entry which is preliminary data.</text>
</comment>
<dbReference type="RefSeq" id="WP_209896998.1">
    <property type="nucleotide sequence ID" value="NZ_JAGGMR010000001.1"/>
</dbReference>